<accession>A0A0A1X1I0</accession>
<name>A0A0A1X1I0_ZEUCU</name>
<dbReference type="PANTHER" id="PTHR21391">
    <property type="entry name" value="AT04489P-RELATED"/>
    <property type="match status" value="1"/>
</dbReference>
<dbReference type="SUPFAM" id="SSF48452">
    <property type="entry name" value="TPR-like"/>
    <property type="match status" value="1"/>
</dbReference>
<dbReference type="Gene3D" id="1.25.40.10">
    <property type="entry name" value="Tetratricopeptide repeat domain"/>
    <property type="match status" value="1"/>
</dbReference>
<dbReference type="EMBL" id="GBXI01009098">
    <property type="protein sequence ID" value="JAD05194.1"/>
    <property type="molecule type" value="Transcribed_RNA"/>
</dbReference>
<feature type="compositionally biased region" description="Acidic residues" evidence="1">
    <location>
        <begin position="580"/>
        <end position="589"/>
    </location>
</feature>
<sequence length="589" mass="69097">MIEVAVLPWEKIDWSDERVQKIYLDWGVFNTHKQQLDIAANYYDKSLALKADDARALLYRSLCKRDIAQTEGALGDALAALEIEPQNAVINQEICEALHELNQFENCKLELHNNSRKYIGRKASRFINKLIVVDENFNDTVGDTLSPFILKNEKIFADVLAFLEREKFVDPRPLWKVLIEQEKCDVLSILEKAEVLLSPREVARRERAFRVFNQIYYNKSWIDVLFLKSLRENPNLLLPQNKVSTPFLRNLVNTKYEVVKKFLKMLQARSPVYTEQVRKCPNRKIWEAHRQKHLNHIQYQTRRNMLTILRTIRQLRAAGKIKQLSKYVEEVMGDYVVLKTHRVMPWKFEFINEVYNTLALAYADIYTAPPDMNIHYDAQNRLIRLLKIPIDKNRDRSMKFVFGDKSTYQEPDAIDYPLLAYKKYLTRLEKRMHFAKYSIEKCYLLYQIADSHLSQSRFEECCSVARKAIEETKNCNSYLWRFLSVLLICKSHAVLHKVERGRDALNEAYECATLLKSEELLHFIDVCSVSVETEISLKKRAQSVDSVRRRKSRSSVVSSHLSQMSSGSGNMILDDKKDADEDEDFEFEY</sequence>
<reference evidence="2" key="2">
    <citation type="journal article" date="2015" name="Gigascience">
        <title>Reconstructing a comprehensive transcriptome assembly of a white-pupal translocated strain of the pest fruit fly Bactrocera cucurbitae.</title>
        <authorList>
            <person name="Sim S.B."/>
            <person name="Calla B."/>
            <person name="Hall B."/>
            <person name="DeRego T."/>
            <person name="Geib S.M."/>
        </authorList>
    </citation>
    <scope>NUCLEOTIDE SEQUENCE</scope>
</reference>
<dbReference type="PANTHER" id="PTHR21391:SF0">
    <property type="entry name" value="AT04489P-RELATED"/>
    <property type="match status" value="1"/>
</dbReference>
<keyword evidence="2" id="KW-0418">Kinase</keyword>
<keyword evidence="2" id="KW-0808">Transferase</keyword>
<protein>
    <submittedName>
        <fullName evidence="2">Cyclin-dependent kinase 2</fullName>
    </submittedName>
</protein>
<feature type="compositionally biased region" description="Low complexity" evidence="1">
    <location>
        <begin position="554"/>
        <end position="568"/>
    </location>
</feature>
<proteinExistence type="predicted"/>
<reference evidence="2" key="1">
    <citation type="submission" date="2014-11" db="EMBL/GenBank/DDBJ databases">
        <authorList>
            <person name="Geib S."/>
        </authorList>
    </citation>
    <scope>NUCLEOTIDE SEQUENCE</scope>
</reference>
<organism evidence="2">
    <name type="scientific">Zeugodacus cucurbitae</name>
    <name type="common">Melon fruit fly</name>
    <name type="synonym">Bactrocera cucurbitae</name>
    <dbReference type="NCBI Taxonomy" id="28588"/>
    <lineage>
        <taxon>Eukaryota</taxon>
        <taxon>Metazoa</taxon>
        <taxon>Ecdysozoa</taxon>
        <taxon>Arthropoda</taxon>
        <taxon>Hexapoda</taxon>
        <taxon>Insecta</taxon>
        <taxon>Pterygota</taxon>
        <taxon>Neoptera</taxon>
        <taxon>Endopterygota</taxon>
        <taxon>Diptera</taxon>
        <taxon>Brachycera</taxon>
        <taxon>Muscomorpha</taxon>
        <taxon>Tephritoidea</taxon>
        <taxon>Tephritidae</taxon>
        <taxon>Zeugodacus</taxon>
        <taxon>Zeugodacus</taxon>
    </lineage>
</organism>
<evidence type="ECO:0000313" key="2">
    <source>
        <dbReference type="EMBL" id="JAD05194.1"/>
    </source>
</evidence>
<dbReference type="OrthoDB" id="7752111at2759"/>
<evidence type="ECO:0000256" key="1">
    <source>
        <dbReference type="SAM" id="MobiDB-lite"/>
    </source>
</evidence>
<dbReference type="AlphaFoldDB" id="A0A0A1X1I0"/>
<gene>
    <name evidence="2" type="primary">cdk2</name>
    <name evidence="2" type="ORF">g.13055</name>
</gene>
<dbReference type="GO" id="GO:0016301">
    <property type="term" value="F:kinase activity"/>
    <property type="evidence" value="ECO:0007669"/>
    <property type="project" value="UniProtKB-KW"/>
</dbReference>
<feature type="region of interest" description="Disordered" evidence="1">
    <location>
        <begin position="549"/>
        <end position="589"/>
    </location>
</feature>
<dbReference type="InterPro" id="IPR011990">
    <property type="entry name" value="TPR-like_helical_dom_sf"/>
</dbReference>